<dbReference type="Pfam" id="PF00023">
    <property type="entry name" value="Ank"/>
    <property type="match status" value="3"/>
</dbReference>
<keyword evidence="1" id="KW-0040">ANK repeat</keyword>
<dbReference type="SMART" id="SM00248">
    <property type="entry name" value="ANK"/>
    <property type="match status" value="8"/>
</dbReference>
<gene>
    <name evidence="3" type="ORF">TVAG_010790</name>
</gene>
<dbReference type="Pfam" id="PF11929">
    <property type="entry name" value="DUF3447"/>
    <property type="match status" value="1"/>
</dbReference>
<dbReference type="PANTHER" id="PTHR24182">
    <property type="entry name" value="ANKYRIN REPEAT AND SOCS BOX CONTAINING 4"/>
    <property type="match status" value="1"/>
</dbReference>
<sequence>MEDHDSHHVKYNELKSIYKYYIDSFNALYQLKTGEEEELNSIYKFIKAQLIDSKNCLPVNIARDILHIIPYNNRYTKSYLKLVKFIIDDYHVKKVTKISTISGYLFYKEYGICLDISDEFYKLVNFNIHEEDTIYKALMYNDIERLIYFTEIEGFNKNQTLKSSLFPDYNEHSLLELCCYHGAVDCFKLLRSKFNSEITQTCLELSFLGKNPEIMSECLKYQKPDKECMRYAIISHNIDFVSFLMNEYKIEIDLEYCAIYNNLDAFFVYFDQTNDVNKCFNSSPMFEILALCEYFFSQGADINAENSYGETALHMAIRQENKEIFEFLISHGADVNKKDRLLGTPLNVAAYAGNIEIIKALISHGADINGKAKIIGTALHIATVANNKEVVEYLLLHGANINAKNTEGLTALYSAICHNKKELVELLLSYGANINEKNILGETLLHSLARTNSKEIIELLLSYGAKIDEVDDFGKTVLYYAEEDDNEEIVELLLSHGADINKKHILVENDHDIDLDQLLDLICEEEF</sequence>
<evidence type="ECO:0000313" key="3">
    <source>
        <dbReference type="EMBL" id="EAY17855.1"/>
    </source>
</evidence>
<feature type="repeat" description="ANK" evidence="1">
    <location>
        <begin position="473"/>
        <end position="505"/>
    </location>
</feature>
<dbReference type="VEuPathDB" id="TrichDB:TVAG_010790"/>
<dbReference type="KEGG" id="tva:4775876"/>
<dbReference type="Proteomes" id="UP000001542">
    <property type="component" value="Unassembled WGS sequence"/>
</dbReference>
<dbReference type="AlphaFoldDB" id="A2DP06"/>
<dbReference type="PRINTS" id="PR01415">
    <property type="entry name" value="ANKYRIN"/>
</dbReference>
<dbReference type="SMR" id="A2DP06"/>
<dbReference type="InterPro" id="IPR036770">
    <property type="entry name" value="Ankyrin_rpt-contain_sf"/>
</dbReference>
<evidence type="ECO:0000259" key="2">
    <source>
        <dbReference type="Pfam" id="PF11929"/>
    </source>
</evidence>
<feature type="repeat" description="ANK" evidence="1">
    <location>
        <begin position="440"/>
        <end position="472"/>
    </location>
</feature>
<name>A2DP06_TRIV3</name>
<dbReference type="InterPro" id="IPR002110">
    <property type="entry name" value="Ankyrin_rpt"/>
</dbReference>
<evidence type="ECO:0000256" key="1">
    <source>
        <dbReference type="PROSITE-ProRule" id="PRU00023"/>
    </source>
</evidence>
<feature type="repeat" description="ANK" evidence="1">
    <location>
        <begin position="344"/>
        <end position="373"/>
    </location>
</feature>
<dbReference type="PROSITE" id="PS50297">
    <property type="entry name" value="ANK_REP_REGION"/>
    <property type="match status" value="6"/>
</dbReference>
<proteinExistence type="predicted"/>
<dbReference type="SUPFAM" id="SSF140860">
    <property type="entry name" value="Pseudo ankyrin repeat-like"/>
    <property type="match status" value="1"/>
</dbReference>
<feature type="repeat" description="ANK" evidence="1">
    <location>
        <begin position="407"/>
        <end position="439"/>
    </location>
</feature>
<dbReference type="EMBL" id="DS113225">
    <property type="protein sequence ID" value="EAY17855.1"/>
    <property type="molecule type" value="Genomic_DNA"/>
</dbReference>
<dbReference type="Pfam" id="PF12796">
    <property type="entry name" value="Ank_2"/>
    <property type="match status" value="1"/>
</dbReference>
<dbReference type="Gene3D" id="1.25.40.20">
    <property type="entry name" value="Ankyrin repeat-containing domain"/>
    <property type="match status" value="1"/>
</dbReference>
<reference evidence="3" key="1">
    <citation type="submission" date="2006-10" db="EMBL/GenBank/DDBJ databases">
        <authorList>
            <person name="Amadeo P."/>
            <person name="Zhao Q."/>
            <person name="Wortman J."/>
            <person name="Fraser-Liggett C."/>
            <person name="Carlton J."/>
        </authorList>
    </citation>
    <scope>NUCLEOTIDE SEQUENCE</scope>
    <source>
        <strain evidence="3">G3</strain>
    </source>
</reference>
<dbReference type="OrthoDB" id="539213at2759"/>
<accession>A2DP06</accession>
<feature type="domain" description="DUF3447" evidence="2">
    <location>
        <begin position="194"/>
        <end position="269"/>
    </location>
</feature>
<feature type="repeat" description="ANK" evidence="1">
    <location>
        <begin position="308"/>
        <end position="340"/>
    </location>
</feature>
<reference evidence="3" key="2">
    <citation type="journal article" date="2007" name="Science">
        <title>Draft genome sequence of the sexually transmitted pathogen Trichomonas vaginalis.</title>
        <authorList>
            <person name="Carlton J.M."/>
            <person name="Hirt R.P."/>
            <person name="Silva J.C."/>
            <person name="Delcher A.L."/>
            <person name="Schatz M."/>
            <person name="Zhao Q."/>
            <person name="Wortman J.R."/>
            <person name="Bidwell S.L."/>
            <person name="Alsmark U.C.M."/>
            <person name="Besteiro S."/>
            <person name="Sicheritz-Ponten T."/>
            <person name="Noel C.J."/>
            <person name="Dacks J.B."/>
            <person name="Foster P.G."/>
            <person name="Simillion C."/>
            <person name="Van de Peer Y."/>
            <person name="Miranda-Saavedra D."/>
            <person name="Barton G.J."/>
            <person name="Westrop G.D."/>
            <person name="Mueller S."/>
            <person name="Dessi D."/>
            <person name="Fiori P.L."/>
            <person name="Ren Q."/>
            <person name="Paulsen I."/>
            <person name="Zhang H."/>
            <person name="Bastida-Corcuera F.D."/>
            <person name="Simoes-Barbosa A."/>
            <person name="Brown M.T."/>
            <person name="Hayes R.D."/>
            <person name="Mukherjee M."/>
            <person name="Okumura C.Y."/>
            <person name="Schneider R."/>
            <person name="Smith A.J."/>
            <person name="Vanacova S."/>
            <person name="Villalvazo M."/>
            <person name="Haas B.J."/>
            <person name="Pertea M."/>
            <person name="Feldblyum T.V."/>
            <person name="Utterback T.R."/>
            <person name="Shu C.L."/>
            <person name="Osoegawa K."/>
            <person name="de Jong P.J."/>
            <person name="Hrdy I."/>
            <person name="Horvathova L."/>
            <person name="Zubacova Z."/>
            <person name="Dolezal P."/>
            <person name="Malik S.B."/>
            <person name="Logsdon J.M. Jr."/>
            <person name="Henze K."/>
            <person name="Gupta A."/>
            <person name="Wang C.C."/>
            <person name="Dunne R.L."/>
            <person name="Upcroft J.A."/>
            <person name="Upcroft P."/>
            <person name="White O."/>
            <person name="Salzberg S.L."/>
            <person name="Tang P."/>
            <person name="Chiu C.-H."/>
            <person name="Lee Y.-S."/>
            <person name="Embley T.M."/>
            <person name="Coombs G.H."/>
            <person name="Mottram J.C."/>
            <person name="Tachezy J."/>
            <person name="Fraser-Liggett C.M."/>
            <person name="Johnson P.J."/>
        </authorList>
    </citation>
    <scope>NUCLEOTIDE SEQUENCE [LARGE SCALE GENOMIC DNA]</scope>
    <source>
        <strain evidence="3">G3</strain>
    </source>
</reference>
<feature type="repeat" description="ANK" evidence="1">
    <location>
        <begin position="377"/>
        <end position="406"/>
    </location>
</feature>
<organism evidence="3 4">
    <name type="scientific">Trichomonas vaginalis (strain ATCC PRA-98 / G3)</name>
    <dbReference type="NCBI Taxonomy" id="412133"/>
    <lineage>
        <taxon>Eukaryota</taxon>
        <taxon>Metamonada</taxon>
        <taxon>Parabasalia</taxon>
        <taxon>Trichomonadida</taxon>
        <taxon>Trichomonadidae</taxon>
        <taxon>Trichomonas</taxon>
    </lineage>
</organism>
<dbReference type="PROSITE" id="PS50088">
    <property type="entry name" value="ANK_REPEAT"/>
    <property type="match status" value="6"/>
</dbReference>
<dbReference type="VEuPathDB" id="TrichDB:TVAGG3_0989780"/>
<evidence type="ECO:0000313" key="4">
    <source>
        <dbReference type="Proteomes" id="UP000001542"/>
    </source>
</evidence>
<dbReference type="eggNOG" id="KOG4177">
    <property type="taxonomic scope" value="Eukaryota"/>
</dbReference>
<dbReference type="InParanoid" id="A2DP06"/>
<dbReference type="STRING" id="5722.A2DP06"/>
<dbReference type="SUPFAM" id="SSF48403">
    <property type="entry name" value="Ankyrin repeat"/>
    <property type="match status" value="1"/>
</dbReference>
<dbReference type="PANTHER" id="PTHR24182:SF13">
    <property type="entry name" value="LD18443P"/>
    <property type="match status" value="1"/>
</dbReference>
<dbReference type="InterPro" id="IPR020683">
    <property type="entry name" value="DUF3447"/>
</dbReference>
<dbReference type="RefSeq" id="XP_001329990.1">
    <property type="nucleotide sequence ID" value="XM_001329955.1"/>
</dbReference>
<protein>
    <submittedName>
        <fullName evidence="3">Ankyrin repeat protein, putative</fullName>
    </submittedName>
</protein>
<keyword evidence="4" id="KW-1185">Reference proteome</keyword>